<sequence>MSQNKYLWMENYPKRVRPNLSYPDIPLYALVEQSTEEYPTQTAVTFMGKKLTYSQLWQQICQFAAALYSLGVRKGDRVAIMLPNTPQAVIAYYATLKLGAIVVMINPLYTERELEHQLKDAGAKVLVYLDLVNPRVKKVRRNLPVKSYIVTSIKDYLPFPLNLLYPIKAKKEGHNLHVPAEEAVKFTKLLSQNLPDPPEVEIDPAEDVALLQYTGGTTGVPKGTMLTHLNLIANTMQTREWYTQCVEGKERVMGVLPFFHVYGMTTALNFSNAVGGELILIPRFDVKTLLTELQKHKVTFFPGAPTIYVAVNNYPEVSKYDLTSIRACISGSAPLPVEVQQEFMRLSGNAALVEGYGLSEASPVTHCNPLDEGNNIGSIGFPFPDTVAKVVDPADPSKEMPVGEVGELIVRGPQVMKGYWNKPEETAQMIKDGWLHTGDMARMDEQGYFYIADRIKDMIISGGFNIYPREVEEVLYEHPKVQEAAVVGIPDSYRGETVKAYLVLREGEEATEKEIRKYCEERLAKYKIPRTLEFRSELPKSTIGKVLKRVLIDEEKEKLAG</sequence>
<feature type="domain" description="AMP-dependent synthetase/ligase" evidence="3">
    <location>
        <begin position="32"/>
        <end position="420"/>
    </location>
</feature>
<feature type="domain" description="AMP-binding enzyme C-terminal" evidence="4">
    <location>
        <begin position="470"/>
        <end position="545"/>
    </location>
</feature>
<dbReference type="GO" id="GO:0016877">
    <property type="term" value="F:ligase activity, forming carbon-sulfur bonds"/>
    <property type="evidence" value="ECO:0007669"/>
    <property type="project" value="UniProtKB-ARBA"/>
</dbReference>
<organism evidence="5 6">
    <name type="scientific">Dethiobacter alkaliphilus AHT 1</name>
    <dbReference type="NCBI Taxonomy" id="555088"/>
    <lineage>
        <taxon>Bacteria</taxon>
        <taxon>Bacillati</taxon>
        <taxon>Bacillota</taxon>
        <taxon>Dethiobacteria</taxon>
        <taxon>Dethiobacterales</taxon>
        <taxon>Dethiobacteraceae</taxon>
        <taxon>Dethiobacter</taxon>
    </lineage>
</organism>
<dbReference type="Proteomes" id="UP000006443">
    <property type="component" value="Unassembled WGS sequence"/>
</dbReference>
<dbReference type="InterPro" id="IPR000873">
    <property type="entry name" value="AMP-dep_synth/lig_dom"/>
</dbReference>
<name>C0GIL3_DETAL</name>
<evidence type="ECO:0000259" key="3">
    <source>
        <dbReference type="Pfam" id="PF00501"/>
    </source>
</evidence>
<dbReference type="eggNOG" id="COG0318">
    <property type="taxonomic scope" value="Bacteria"/>
</dbReference>
<dbReference type="EMBL" id="ACJM01000012">
    <property type="protein sequence ID" value="EEG76874.1"/>
    <property type="molecule type" value="Genomic_DNA"/>
</dbReference>
<keyword evidence="2 5" id="KW-0436">Ligase</keyword>
<dbReference type="Gene3D" id="3.30.300.30">
    <property type="match status" value="1"/>
</dbReference>
<dbReference type="PROSITE" id="PS00455">
    <property type="entry name" value="AMP_BINDING"/>
    <property type="match status" value="1"/>
</dbReference>
<dbReference type="SUPFAM" id="SSF56801">
    <property type="entry name" value="Acetyl-CoA synthetase-like"/>
    <property type="match status" value="1"/>
</dbReference>
<keyword evidence="6" id="KW-1185">Reference proteome</keyword>
<evidence type="ECO:0000313" key="5">
    <source>
        <dbReference type="EMBL" id="EEG76874.1"/>
    </source>
</evidence>
<dbReference type="CDD" id="cd05936">
    <property type="entry name" value="FC-FACS_FadD_like"/>
    <property type="match status" value="1"/>
</dbReference>
<evidence type="ECO:0000313" key="6">
    <source>
        <dbReference type="Proteomes" id="UP000006443"/>
    </source>
</evidence>
<dbReference type="Pfam" id="PF00501">
    <property type="entry name" value="AMP-binding"/>
    <property type="match status" value="1"/>
</dbReference>
<dbReference type="InterPro" id="IPR020845">
    <property type="entry name" value="AMP-binding_CS"/>
</dbReference>
<dbReference type="InterPro" id="IPR045851">
    <property type="entry name" value="AMP-bd_C_sf"/>
</dbReference>
<dbReference type="InterPro" id="IPR050237">
    <property type="entry name" value="ATP-dep_AMP-bd_enzyme"/>
</dbReference>
<dbReference type="Gene3D" id="2.30.38.10">
    <property type="entry name" value="Luciferase, Domain 3"/>
    <property type="match status" value="1"/>
</dbReference>
<reference evidence="5 6" key="1">
    <citation type="submission" date="2009-02" db="EMBL/GenBank/DDBJ databases">
        <title>Sequencing of the draft genome and assembly of Dethiobacter alkaliphilus AHT 1.</title>
        <authorList>
            <consortium name="US DOE Joint Genome Institute (JGI-PGF)"/>
            <person name="Lucas S."/>
            <person name="Copeland A."/>
            <person name="Lapidus A."/>
            <person name="Glavina del Rio T."/>
            <person name="Dalin E."/>
            <person name="Tice H."/>
            <person name="Bruce D."/>
            <person name="Goodwin L."/>
            <person name="Pitluck S."/>
            <person name="Larimer F."/>
            <person name="Land M.L."/>
            <person name="Hauser L."/>
            <person name="Muyzer G."/>
        </authorList>
    </citation>
    <scope>NUCLEOTIDE SEQUENCE [LARGE SCALE GENOMIC DNA]</scope>
    <source>
        <strain evidence="5 6">AHT 1</strain>
    </source>
</reference>
<proteinExistence type="inferred from homology"/>
<comment type="similarity">
    <text evidence="1">Belongs to the ATP-dependent AMP-binding enzyme family.</text>
</comment>
<dbReference type="FunFam" id="3.30.300.30:FF:000008">
    <property type="entry name" value="2,3-dihydroxybenzoate-AMP ligase"/>
    <property type="match status" value="1"/>
</dbReference>
<evidence type="ECO:0000256" key="2">
    <source>
        <dbReference type="ARBA" id="ARBA00022598"/>
    </source>
</evidence>
<dbReference type="FunFam" id="3.40.50.12780:FF:000003">
    <property type="entry name" value="Long-chain-fatty-acid--CoA ligase FadD"/>
    <property type="match status" value="1"/>
</dbReference>
<dbReference type="PANTHER" id="PTHR43767">
    <property type="entry name" value="LONG-CHAIN-FATTY-ACID--COA LIGASE"/>
    <property type="match status" value="1"/>
</dbReference>
<dbReference type="PANTHER" id="PTHR43767:SF9">
    <property type="entry name" value="LONG-CHAIN-FATTY-ACID--COA LIGASE"/>
    <property type="match status" value="1"/>
</dbReference>
<dbReference type="STRING" id="555088.DealDRAFT_2322"/>
<gene>
    <name evidence="5" type="ORF">DealDRAFT_2322</name>
</gene>
<dbReference type="Gene3D" id="3.40.50.980">
    <property type="match status" value="2"/>
</dbReference>
<comment type="caution">
    <text evidence="5">The sequence shown here is derived from an EMBL/GenBank/DDBJ whole genome shotgun (WGS) entry which is preliminary data.</text>
</comment>
<accession>C0GIL3</accession>
<evidence type="ECO:0000259" key="4">
    <source>
        <dbReference type="Pfam" id="PF13193"/>
    </source>
</evidence>
<dbReference type="AlphaFoldDB" id="C0GIL3"/>
<dbReference type="NCBIfam" id="NF004837">
    <property type="entry name" value="PRK06187.1"/>
    <property type="match status" value="1"/>
</dbReference>
<protein>
    <submittedName>
        <fullName evidence="5">AMP-dependent synthetase and ligase</fullName>
    </submittedName>
</protein>
<dbReference type="Pfam" id="PF13193">
    <property type="entry name" value="AMP-binding_C"/>
    <property type="match status" value="1"/>
</dbReference>
<evidence type="ECO:0000256" key="1">
    <source>
        <dbReference type="ARBA" id="ARBA00006432"/>
    </source>
</evidence>
<dbReference type="InterPro" id="IPR025110">
    <property type="entry name" value="AMP-bd_C"/>
</dbReference>